<reference evidence="1" key="1">
    <citation type="journal article" date="2021" name="Proc. Natl. Acad. Sci. U.S.A.">
        <title>A Catalog of Tens of Thousands of Viruses from Human Metagenomes Reveals Hidden Associations with Chronic Diseases.</title>
        <authorList>
            <person name="Tisza M.J."/>
            <person name="Buck C.B."/>
        </authorList>
    </citation>
    <scope>NUCLEOTIDE SEQUENCE</scope>
    <source>
        <strain evidence="1">Ctguh8</strain>
    </source>
</reference>
<sequence length="159" mass="17665">MAGKNYTKINDLVTGSEGSAFITVDGQNRYFFELSKIEANIEFTVLAKKLLGHRMKQHKVVGAEGKGSITMYNVSPAALAIYQQYIKEGKVPQISVQTTNEDTGSTIGRRTVVMRNCILAKVPVAYLEDGSEELNTVDSDFTFDDVDELESYVLPENMR</sequence>
<protein>
    <submittedName>
        <fullName evidence="1">Tail tube protein</fullName>
    </submittedName>
</protein>
<name>A0A8S5MF50_9CAUD</name>
<dbReference type="InterPro" id="IPR018989">
    <property type="entry name" value="DUF2001"/>
</dbReference>
<dbReference type="EMBL" id="BK014886">
    <property type="protein sequence ID" value="DAD80695.1"/>
    <property type="molecule type" value="Genomic_DNA"/>
</dbReference>
<dbReference type="Pfam" id="PF09393">
    <property type="entry name" value="DUF2001"/>
    <property type="match status" value="1"/>
</dbReference>
<proteinExistence type="predicted"/>
<dbReference type="Gene3D" id="2.30.110.40">
    <property type="entry name" value="Phage tail tube protein"/>
    <property type="match status" value="1"/>
</dbReference>
<accession>A0A8S5MF50</accession>
<dbReference type="InterPro" id="IPR038628">
    <property type="entry name" value="XkdM-like_sf"/>
</dbReference>
<evidence type="ECO:0000313" key="1">
    <source>
        <dbReference type="EMBL" id="DAD80695.1"/>
    </source>
</evidence>
<organism evidence="1">
    <name type="scientific">Myoviridae sp. ctguh8</name>
    <dbReference type="NCBI Taxonomy" id="2826682"/>
    <lineage>
        <taxon>Viruses</taxon>
        <taxon>Duplodnaviria</taxon>
        <taxon>Heunggongvirae</taxon>
        <taxon>Uroviricota</taxon>
        <taxon>Caudoviricetes</taxon>
    </lineage>
</organism>
<dbReference type="SUPFAM" id="SSF69279">
    <property type="entry name" value="Phage tail proteins"/>
    <property type="match status" value="1"/>
</dbReference>